<proteinExistence type="predicted"/>
<organism evidence="1 2">
    <name type="scientific">Marisediminitalea aggregata</name>
    <dbReference type="NCBI Taxonomy" id="634436"/>
    <lineage>
        <taxon>Bacteria</taxon>
        <taxon>Pseudomonadati</taxon>
        <taxon>Pseudomonadota</taxon>
        <taxon>Gammaproteobacteria</taxon>
        <taxon>Alteromonadales</taxon>
        <taxon>Alteromonadaceae</taxon>
        <taxon>Marisediminitalea</taxon>
    </lineage>
</organism>
<accession>A0A1M5HDC2</accession>
<dbReference type="STRING" id="634436.SAMN05216361_1426"/>
<dbReference type="Proteomes" id="UP000184520">
    <property type="component" value="Unassembled WGS sequence"/>
</dbReference>
<dbReference type="OrthoDB" id="9924654at2"/>
<dbReference type="EMBL" id="FQWD01000002">
    <property type="protein sequence ID" value="SHG13989.1"/>
    <property type="molecule type" value="Genomic_DNA"/>
</dbReference>
<gene>
    <name evidence="1" type="ORF">SAMN05216361_1426</name>
</gene>
<evidence type="ECO:0000313" key="2">
    <source>
        <dbReference type="Proteomes" id="UP000184520"/>
    </source>
</evidence>
<dbReference type="RefSeq" id="WP_073319963.1">
    <property type="nucleotide sequence ID" value="NZ_FQWD01000002.1"/>
</dbReference>
<sequence>MINELKGTWVVNEVASTIKDKTDFHAQYLPALNSEITAKLDVKASQLILTMDGGDREKIYEPMGFAGTTVFYMVEEPSPGVYLLDVVFFDLDMESGNFAMNHDYYWSDQTHWTAGDENKNVKPGMSEEEVTACIVARYKLGVTTKSLIGSIYASSRTAPRWRCTNTGG</sequence>
<protein>
    <submittedName>
        <fullName evidence="1">Uncharacterized protein</fullName>
    </submittedName>
</protein>
<name>A0A1M5HDC2_9ALTE</name>
<evidence type="ECO:0000313" key="1">
    <source>
        <dbReference type="EMBL" id="SHG13989.1"/>
    </source>
</evidence>
<reference evidence="2" key="1">
    <citation type="submission" date="2016-11" db="EMBL/GenBank/DDBJ databases">
        <authorList>
            <person name="Varghese N."/>
            <person name="Submissions S."/>
        </authorList>
    </citation>
    <scope>NUCLEOTIDE SEQUENCE [LARGE SCALE GENOMIC DNA]</scope>
    <source>
        <strain evidence="2">CGMCC 1.8995</strain>
    </source>
</reference>
<dbReference type="AlphaFoldDB" id="A0A1M5HDC2"/>
<keyword evidence="2" id="KW-1185">Reference proteome</keyword>